<dbReference type="Pfam" id="PF02514">
    <property type="entry name" value="CobN-Mg_chel"/>
    <property type="match status" value="1"/>
</dbReference>
<dbReference type="GO" id="GO:0051116">
    <property type="term" value="F:cobaltochelatase activity"/>
    <property type="evidence" value="ECO:0007669"/>
    <property type="project" value="UniProtKB-EC"/>
</dbReference>
<evidence type="ECO:0000259" key="1">
    <source>
        <dbReference type="Pfam" id="PF02514"/>
    </source>
</evidence>
<dbReference type="EC" id="6.6.1.2" evidence="2"/>
<accession>A0A518B8P2</accession>
<dbReference type="RefSeq" id="WP_145260722.1">
    <property type="nucleotide sequence ID" value="NZ_CP036279.1"/>
</dbReference>
<name>A0A518B8P2_9BACT</name>
<dbReference type="CDD" id="cd10150">
    <property type="entry name" value="CobN_like"/>
    <property type="match status" value="1"/>
</dbReference>
<dbReference type="KEGG" id="knv:Pan216_42090"/>
<dbReference type="PANTHER" id="PTHR44119">
    <property type="entry name" value="MAGNESIUM-CHELATASE SUBUNIT CHLH, CHLOROPLASTIC"/>
    <property type="match status" value="1"/>
</dbReference>
<dbReference type="Proteomes" id="UP000317093">
    <property type="component" value="Chromosome"/>
</dbReference>
<keyword evidence="2" id="KW-0436">Ligase</keyword>
<dbReference type="OrthoDB" id="9757976at2"/>
<gene>
    <name evidence="2" type="primary">cobN</name>
    <name evidence="2" type="ORF">Pan216_42090</name>
</gene>
<dbReference type="EMBL" id="CP036279">
    <property type="protein sequence ID" value="QDU63331.1"/>
    <property type="molecule type" value="Genomic_DNA"/>
</dbReference>
<dbReference type="Gene3D" id="3.40.30.10">
    <property type="entry name" value="Glutaredoxin"/>
    <property type="match status" value="1"/>
</dbReference>
<reference evidence="2 3" key="1">
    <citation type="submission" date="2019-02" db="EMBL/GenBank/DDBJ databases">
        <title>Deep-cultivation of Planctomycetes and their phenomic and genomic characterization uncovers novel biology.</title>
        <authorList>
            <person name="Wiegand S."/>
            <person name="Jogler M."/>
            <person name="Boedeker C."/>
            <person name="Pinto D."/>
            <person name="Vollmers J."/>
            <person name="Rivas-Marin E."/>
            <person name="Kohn T."/>
            <person name="Peeters S.H."/>
            <person name="Heuer A."/>
            <person name="Rast P."/>
            <person name="Oberbeckmann S."/>
            <person name="Bunk B."/>
            <person name="Jeske O."/>
            <person name="Meyerdierks A."/>
            <person name="Storesund J.E."/>
            <person name="Kallscheuer N."/>
            <person name="Luecker S."/>
            <person name="Lage O.M."/>
            <person name="Pohl T."/>
            <person name="Merkel B.J."/>
            <person name="Hornburger P."/>
            <person name="Mueller R.-W."/>
            <person name="Bruemmer F."/>
            <person name="Labrenz M."/>
            <person name="Spormann A.M."/>
            <person name="Op den Camp H."/>
            <person name="Overmann J."/>
            <person name="Amann R."/>
            <person name="Jetten M.S.M."/>
            <person name="Mascher T."/>
            <person name="Medema M.H."/>
            <person name="Devos D.P."/>
            <person name="Kaster A.-K."/>
            <person name="Ovreas L."/>
            <person name="Rohde M."/>
            <person name="Galperin M.Y."/>
            <person name="Jogler C."/>
        </authorList>
    </citation>
    <scope>NUCLEOTIDE SEQUENCE [LARGE SCALE GENOMIC DNA]</scope>
    <source>
        <strain evidence="2 3">Pan216</strain>
    </source>
</reference>
<dbReference type="PANTHER" id="PTHR44119:SF4">
    <property type="entry name" value="AEROBIC COBALTOCHELATASE SUBUNIT COBN"/>
    <property type="match status" value="1"/>
</dbReference>
<protein>
    <submittedName>
        <fullName evidence="2">Aerobic cobaltochelatase subunit CobN</fullName>
        <ecNumber evidence="2">6.6.1.2</ecNumber>
    </submittedName>
</protein>
<evidence type="ECO:0000313" key="2">
    <source>
        <dbReference type="EMBL" id="QDU63331.1"/>
    </source>
</evidence>
<organism evidence="2 3">
    <name type="scientific">Kolteria novifilia</name>
    <dbReference type="NCBI Taxonomy" id="2527975"/>
    <lineage>
        <taxon>Bacteria</taxon>
        <taxon>Pseudomonadati</taxon>
        <taxon>Planctomycetota</taxon>
        <taxon>Planctomycetia</taxon>
        <taxon>Kolteriales</taxon>
        <taxon>Kolteriaceae</taxon>
        <taxon>Kolteria</taxon>
    </lineage>
</organism>
<proteinExistence type="predicted"/>
<evidence type="ECO:0000313" key="3">
    <source>
        <dbReference type="Proteomes" id="UP000317093"/>
    </source>
</evidence>
<sequence>MKVERARLTRADGKQIYLLPKRGHIEVCAKGCCCGRTDRNFAEVPIDFYKEEYKRRRLRPQIQLTMSGCLGPCPMANVVLLTIDGNPIWLQSINRREQIVKVFDFVEMLLEAEEPVAPPPELADLLFDYYAWADTAARLQDGPDVLLPIPPRAPAARGILYLSHAETDLLTLRQVMTRLPEGFPDVRAVGLTRLAGSSGRSASGLRAAIRPHLSACATVIARLHGSIAGTAGLADLVEEIKETGRDLLLISGVGAPEPEFAAASSVAPELLHEAAAYLSEGGTSNLEHCFRYLADRLTLTTYGYEGPRPEPPHGIYHPRLDGVTTFSRWAERADERRPTVGLLFYRAHWMSGNLAFVDDLVAGLEHAGVNVLPIFTSSLRALAADPNPESTALFGDEAGRFRLDALVSTLSFAMAERRDALATDPEAPSLFERLDVPVLQAICAGQSHWQWEASPRGLVPLDVAMNVALPEYDGRLITVPISFKEQFPDERPATCEGCTEEACLIETADSFAANRLEALYYEPRRDRIDRVAGLAARHARLRHLPNAEKRIAIVLTNAPGRNARLGGAVGLDTPASLVSLLDALSRHGYQVDSYPNDSDRLFHEIVDRGTYDDDWASFDPARTVGRVPWEIYRTWFDELPEELRSEVSGRWGEPPGAFGLDADDLCFAGLELGNILIAPQPPRGYGMDPTAIYHQPDLPPTHHYVAFYRWLRDLWRADAIIHLGKHGTLEWLPGKGVGLSSACAPDQLLAEMPLFYPFIINDPGEGSQAKRRAHAAIVDHLTPPMTQGGHYGRLERLAQLVDEYYQVEMLDPSKLPLLQQQIWTLVREANLEEDLKFVMVQDHGDHKHEWDEGFTPDGTPISLASMQGRDVAHLIEDLDGYLCELAGAQIRDGLHILGVLPQGDQLVGLLHALMRLPNLEAPSLRLALAQSLGLSLRELEEHPGRRLADIPEILERTMERQLYSAADVIEAIDARCQTLLYRLIEEDFEESSVERIVAEELAAGEVAGVEEALRFICRDLIARLHRTSDEIDYLLRGLEGRFIPPGPSGAPTRGMAHVLPTGRNFFAVDPRAVPSPAAWSVGQALADEMLKRYRREASEENDGDYPETVGISMWGTSAMRTGGDDVAQVLALLGVRPQWQAQNRRLLGIEVIPLEELGRPRIDVLVRISGFFRDAFPHLIQLLDEAVETVARLDESLEQNFVRKHFLRDYEQARDDGECENDAQRNASYRIFGSPPNAYGAGILPLIERQNWQSSDDFAEAYVNWGGYAYTGEEQGVDRREVFKQRLATVQVALHNQDNREHDIFDSDDYLQFHGGMIATIRALTGKKPKHFFGDSSDPSRPVVRDLKQEALRVFRSRVVNPKWIESLERHGYKGGLELNATVDYLFGFDATADVVDDWMYEEVAQQYVFNEKVRAFLERSNPWALRAMAERLLEADQRDLWSEPKPETREKLKATLMESEAWLEQRGEGLPQAEEVSR</sequence>
<dbReference type="InterPro" id="IPR003672">
    <property type="entry name" value="CobN/Mg_chltase"/>
</dbReference>
<feature type="domain" description="CobN/magnesium chelatase" evidence="1">
    <location>
        <begin position="276"/>
        <end position="1447"/>
    </location>
</feature>
<keyword evidence="3" id="KW-1185">Reference proteome</keyword>